<name>A0A0F9P8F9_9ZZZZ</name>
<proteinExistence type="predicted"/>
<keyword evidence="1" id="KW-0812">Transmembrane</keyword>
<accession>A0A0F9P8F9</accession>
<organism evidence="2">
    <name type="scientific">marine sediment metagenome</name>
    <dbReference type="NCBI Taxonomy" id="412755"/>
    <lineage>
        <taxon>unclassified sequences</taxon>
        <taxon>metagenomes</taxon>
        <taxon>ecological metagenomes</taxon>
    </lineage>
</organism>
<evidence type="ECO:0000313" key="2">
    <source>
        <dbReference type="EMBL" id="KKN20697.1"/>
    </source>
</evidence>
<keyword evidence="1" id="KW-1133">Transmembrane helix</keyword>
<sequence length="65" mass="7219">MTIGVRRVAIIIAVAVLAAWLVVSFVSWWNTPSIIVAGGYIYGDTGEVVGMWDRWESPRQHFGGR</sequence>
<evidence type="ECO:0000256" key="1">
    <source>
        <dbReference type="SAM" id="Phobius"/>
    </source>
</evidence>
<reference evidence="2" key="1">
    <citation type="journal article" date="2015" name="Nature">
        <title>Complex archaea that bridge the gap between prokaryotes and eukaryotes.</title>
        <authorList>
            <person name="Spang A."/>
            <person name="Saw J.H."/>
            <person name="Jorgensen S.L."/>
            <person name="Zaremba-Niedzwiedzka K."/>
            <person name="Martijn J."/>
            <person name="Lind A.E."/>
            <person name="van Eijk R."/>
            <person name="Schleper C."/>
            <person name="Guy L."/>
            <person name="Ettema T.J."/>
        </authorList>
    </citation>
    <scope>NUCLEOTIDE SEQUENCE</scope>
</reference>
<keyword evidence="1" id="KW-0472">Membrane</keyword>
<comment type="caution">
    <text evidence="2">The sequence shown here is derived from an EMBL/GenBank/DDBJ whole genome shotgun (WGS) entry which is preliminary data.</text>
</comment>
<dbReference type="AlphaFoldDB" id="A0A0F9P8F9"/>
<dbReference type="EMBL" id="LAZR01003217">
    <property type="protein sequence ID" value="KKN20697.1"/>
    <property type="molecule type" value="Genomic_DNA"/>
</dbReference>
<gene>
    <name evidence="2" type="ORF">LCGC14_0933040</name>
</gene>
<feature type="transmembrane region" description="Helical" evidence="1">
    <location>
        <begin position="7"/>
        <end position="29"/>
    </location>
</feature>
<protein>
    <submittedName>
        <fullName evidence="2">Uncharacterized protein</fullName>
    </submittedName>
</protein>